<dbReference type="SUPFAM" id="SSF52949">
    <property type="entry name" value="Macro domain-like"/>
    <property type="match status" value="1"/>
</dbReference>
<dbReference type="Proteomes" id="UP000070544">
    <property type="component" value="Unassembled WGS sequence"/>
</dbReference>
<evidence type="ECO:0000313" key="2">
    <source>
        <dbReference type="Proteomes" id="UP000070544"/>
    </source>
</evidence>
<dbReference type="AlphaFoldDB" id="A0A139A0U6"/>
<sequence length="135" mass="14309">MASYHADGTLPGNNAVFVFGSNLGGKHGKGAALVASKRFGAVRGVGEGRTGDSYAIPTKDARLKVLPVTRIAEAATRFLEYAKANPDVSFWVTRIGCGLAGFTDAQMAPLFRGAGPNCNFAQEWEPFLKEDDDNA</sequence>
<keyword evidence="2" id="KW-1185">Reference proteome</keyword>
<accession>A0A139A0U6</accession>
<dbReference type="OrthoDB" id="10692692at2759"/>
<evidence type="ECO:0000313" key="1">
    <source>
        <dbReference type="EMBL" id="KXS10399.1"/>
    </source>
</evidence>
<name>A0A139A0U6_GONPJ</name>
<dbReference type="EMBL" id="KQ965827">
    <property type="protein sequence ID" value="KXS10399.1"/>
    <property type="molecule type" value="Genomic_DNA"/>
</dbReference>
<proteinExistence type="predicted"/>
<organism evidence="1 2">
    <name type="scientific">Gonapodya prolifera (strain JEL478)</name>
    <name type="common">Monoblepharis prolifera</name>
    <dbReference type="NCBI Taxonomy" id="1344416"/>
    <lineage>
        <taxon>Eukaryota</taxon>
        <taxon>Fungi</taxon>
        <taxon>Fungi incertae sedis</taxon>
        <taxon>Chytridiomycota</taxon>
        <taxon>Chytridiomycota incertae sedis</taxon>
        <taxon>Monoblepharidomycetes</taxon>
        <taxon>Monoblepharidales</taxon>
        <taxon>Gonapodyaceae</taxon>
        <taxon>Gonapodya</taxon>
    </lineage>
</organism>
<gene>
    <name evidence="1" type="ORF">M427DRAFT_62375</name>
</gene>
<reference evidence="1 2" key="1">
    <citation type="journal article" date="2015" name="Genome Biol. Evol.">
        <title>Phylogenomic analyses indicate that early fungi evolved digesting cell walls of algal ancestors of land plants.</title>
        <authorList>
            <person name="Chang Y."/>
            <person name="Wang S."/>
            <person name="Sekimoto S."/>
            <person name="Aerts A.L."/>
            <person name="Choi C."/>
            <person name="Clum A."/>
            <person name="LaButti K.M."/>
            <person name="Lindquist E.A."/>
            <person name="Yee Ngan C."/>
            <person name="Ohm R.A."/>
            <person name="Salamov A.A."/>
            <person name="Grigoriev I.V."/>
            <person name="Spatafora J.W."/>
            <person name="Berbee M.L."/>
        </authorList>
    </citation>
    <scope>NUCLEOTIDE SEQUENCE [LARGE SCALE GENOMIC DNA]</scope>
    <source>
        <strain evidence="1 2">JEL478</strain>
    </source>
</reference>
<dbReference type="InterPro" id="IPR043472">
    <property type="entry name" value="Macro_dom-like"/>
</dbReference>
<protein>
    <submittedName>
        <fullName evidence="1">Uncharacterized protein</fullName>
    </submittedName>
</protein>